<dbReference type="EMBL" id="JAMQGO010000014">
    <property type="protein sequence ID" value="MCM2563637.1"/>
    <property type="molecule type" value="Genomic_DNA"/>
</dbReference>
<comment type="caution">
    <text evidence="1">The sequence shown here is derived from an EMBL/GenBank/DDBJ whole genome shotgun (WGS) entry which is preliminary data.</text>
</comment>
<accession>A0ACC6A010</accession>
<reference evidence="1" key="1">
    <citation type="submission" date="2022-06" db="EMBL/GenBank/DDBJ databases">
        <title>Lutimaribacter sp. EGI FJ00013, a novel bacterium isolated from a salt lake sediment enrichment.</title>
        <authorList>
            <person name="Gao L."/>
            <person name="Fang B.-Z."/>
            <person name="Li W.-J."/>
        </authorList>
    </citation>
    <scope>NUCLEOTIDE SEQUENCE</scope>
    <source>
        <strain evidence="1">EGI FJ00013</strain>
    </source>
</reference>
<keyword evidence="2" id="KW-1185">Reference proteome</keyword>
<name>A0ACC6A010_9RHOB</name>
<gene>
    <name evidence="1" type="ORF">M8744_15890</name>
</gene>
<protein>
    <submittedName>
        <fullName evidence="1">Uncharacterized protein</fullName>
    </submittedName>
</protein>
<evidence type="ECO:0000313" key="2">
    <source>
        <dbReference type="Proteomes" id="UP001203036"/>
    </source>
</evidence>
<proteinExistence type="predicted"/>
<sequence length="503" mass="55412">MMYLFLLLLPLIGMIGSGSDDAETVEEDHDDDPDPDPNVTRTGQFVSDDLFGANAVYSINTDKGTPTETLHGSIEAFELENLRYPGGQAEPDGVDGIDFLDITQLGEDGSLRPELTDFLDNIEGGVTLVIPTAGSSVEEYGKGLADWTEKVMNDYGDKIDAFEIGNEYWSYMGETEYGQKADIAIDALAQGIASADQGDPDILVQMATPNAESEFHASVDDRGYLTRVTDANNAIIDQLSEESRANVDGVVEHYYWNDSPFPFDGQSTEVRHIDKDFEVWSDRFGRDLDLYITEWNIKANNDVRTGVQSLPLLTEMVENMVEMGVDTAHVWPINHNTTNDIGGSFDSGSVLTDDQGRVIENVRGAMFDLMAKSLPGKELLRLDLENLPETSDIAAYEGDGEIVLYIGSHSLEPVELEFDLRDVAPDFKSATGVVVGYDPATSDGQSYVPGQGMQPDVSVEIDGRPYYLTEHDTRALLTDQVFADPQINVRLLPYQVLELTIRN</sequence>
<organism evidence="1 2">
    <name type="scientific">Lutimaribacter degradans</name>
    <dbReference type="NCBI Taxonomy" id="2945989"/>
    <lineage>
        <taxon>Bacteria</taxon>
        <taxon>Pseudomonadati</taxon>
        <taxon>Pseudomonadota</taxon>
        <taxon>Alphaproteobacteria</taxon>
        <taxon>Rhodobacterales</taxon>
        <taxon>Roseobacteraceae</taxon>
        <taxon>Lutimaribacter</taxon>
    </lineage>
</organism>
<dbReference type="Proteomes" id="UP001203036">
    <property type="component" value="Unassembled WGS sequence"/>
</dbReference>
<evidence type="ECO:0000313" key="1">
    <source>
        <dbReference type="EMBL" id="MCM2563637.1"/>
    </source>
</evidence>